<reference evidence="4" key="1">
    <citation type="submission" date="2018-09" db="EMBL/GenBank/DDBJ databases">
        <title>Complete Genome Sequencing of Sulfolobus sp. JCM 16834.</title>
        <authorList>
            <person name="Kato S."/>
            <person name="Itoh T."/>
            <person name="Ohkuma M."/>
        </authorList>
    </citation>
    <scope>NUCLEOTIDE SEQUENCE [LARGE SCALE GENOMIC DNA]</scope>
    <source>
        <strain evidence="4">IC-007</strain>
    </source>
</reference>
<name>A0A510DT47_9CREN</name>
<evidence type="ECO:0000313" key="3">
    <source>
        <dbReference type="Proteomes" id="UP000322983"/>
    </source>
</evidence>
<sequence>MRYREGEMRMVSNPLISCSAVVEKEKASTITQHLTFLNRREGKE</sequence>
<evidence type="ECO:0000313" key="1">
    <source>
        <dbReference type="EMBL" id="BBG23315.1"/>
    </source>
</evidence>
<dbReference type="AlphaFoldDB" id="A0A510DT47"/>
<evidence type="ECO:0000313" key="2">
    <source>
        <dbReference type="EMBL" id="BBG26066.1"/>
    </source>
</evidence>
<dbReference type="KEGG" id="step:IC006_0599"/>
<accession>A0A510E0Q6</accession>
<protein>
    <submittedName>
        <fullName evidence="1">Uncharacterized protein</fullName>
    </submittedName>
</protein>
<gene>
    <name evidence="1" type="ORF">IC006_0599</name>
    <name evidence="2" type="ORF">IC007_0571</name>
</gene>
<proteinExistence type="predicted"/>
<accession>A0A510DT47</accession>
<organism evidence="1 3">
    <name type="scientific">Sulfuracidifex tepidarius</name>
    <dbReference type="NCBI Taxonomy" id="1294262"/>
    <lineage>
        <taxon>Archaea</taxon>
        <taxon>Thermoproteota</taxon>
        <taxon>Thermoprotei</taxon>
        <taxon>Sulfolobales</taxon>
        <taxon>Sulfolobaceae</taxon>
        <taxon>Sulfuracidifex</taxon>
    </lineage>
</organism>
<dbReference type="EMBL" id="AP018929">
    <property type="protein sequence ID" value="BBG23315.1"/>
    <property type="molecule type" value="Genomic_DNA"/>
</dbReference>
<dbReference type="Proteomes" id="UP000325030">
    <property type="component" value="Chromosome"/>
</dbReference>
<dbReference type="Proteomes" id="UP000322983">
    <property type="component" value="Chromosome"/>
</dbReference>
<reference evidence="1 3" key="2">
    <citation type="journal article" date="2020" name="Int. J. Syst. Evol. Microbiol.">
        <title>Sulfuracidifex tepidarius gen. nov., sp. nov. and transfer of Sulfolobus metallicus Huber and Stetter 1992 to the genus Sulfuracidifex as Sulfuracidifex metallicus comb. nov.</title>
        <authorList>
            <person name="Itoh T."/>
            <person name="Miura T."/>
            <person name="Sakai H.D."/>
            <person name="Kato S."/>
            <person name="Ohkuma M."/>
            <person name="Takashina T."/>
        </authorList>
    </citation>
    <scope>NUCLEOTIDE SEQUENCE [LARGE SCALE GENOMIC DNA]</scope>
    <source>
        <strain evidence="1 3">IC-006</strain>
        <strain evidence="2">IC-007</strain>
    </source>
</reference>
<evidence type="ECO:0000313" key="4">
    <source>
        <dbReference type="Proteomes" id="UP000325030"/>
    </source>
</evidence>
<keyword evidence="3" id="KW-1185">Reference proteome</keyword>
<dbReference type="EMBL" id="AP018930">
    <property type="protein sequence ID" value="BBG26066.1"/>
    <property type="molecule type" value="Genomic_DNA"/>
</dbReference>